<protein>
    <recommendedName>
        <fullName evidence="4">Zinc resistance-associated protein</fullName>
    </recommendedName>
</protein>
<dbReference type="PATRIC" id="fig|330734.3.peg.930"/>
<dbReference type="Proteomes" id="UP000036406">
    <property type="component" value="Chromosome"/>
</dbReference>
<dbReference type="Pfam" id="PF07813">
    <property type="entry name" value="LTXXQ"/>
    <property type="match status" value="1"/>
</dbReference>
<evidence type="ECO:0000313" key="2">
    <source>
        <dbReference type="EMBL" id="AKO51747.1"/>
    </source>
</evidence>
<dbReference type="AlphaFoldDB" id="A0A0H4I9L9"/>
<keyword evidence="1" id="KW-0175">Coiled coil</keyword>
<feature type="coiled-coil region" evidence="1">
    <location>
        <begin position="104"/>
        <end position="131"/>
    </location>
</feature>
<organism evidence="2 3">
    <name type="scientific">Marinobacter psychrophilus</name>
    <dbReference type="NCBI Taxonomy" id="330734"/>
    <lineage>
        <taxon>Bacteria</taxon>
        <taxon>Pseudomonadati</taxon>
        <taxon>Pseudomonadota</taxon>
        <taxon>Gammaproteobacteria</taxon>
        <taxon>Pseudomonadales</taxon>
        <taxon>Marinobacteraceae</taxon>
        <taxon>Marinobacter</taxon>
    </lineage>
</organism>
<sequence>MTKLSYLPENRLNGGLAAALAAIIRNKQPLWGATYPRDALGCVKLFKTESSMKLVKALGTALIVVSLSAPALAQQANAQPDRIDQLAQMVGLNDEQQEQIRGVFDELQGQIVDLRQQAQTLQQQLQAEVKADFSEDAIREHAEELGDVTGEMAALSTLMQAKVESIFTDEQRNELKMQMQKMQQMQQQQGGQ</sequence>
<evidence type="ECO:0000313" key="3">
    <source>
        <dbReference type="Proteomes" id="UP000036406"/>
    </source>
</evidence>
<proteinExistence type="predicted"/>
<dbReference type="EMBL" id="CP011494">
    <property type="protein sequence ID" value="AKO51747.1"/>
    <property type="molecule type" value="Genomic_DNA"/>
</dbReference>
<dbReference type="KEGG" id="mpq:ABA45_04355"/>
<evidence type="ECO:0000256" key="1">
    <source>
        <dbReference type="SAM" id="Coils"/>
    </source>
</evidence>
<dbReference type="Gene3D" id="1.20.120.1490">
    <property type="match status" value="1"/>
</dbReference>
<gene>
    <name evidence="2" type="ORF">ABA45_04355</name>
</gene>
<accession>A0A0H4I9L9</accession>
<reference evidence="2 3" key="1">
    <citation type="submission" date="2015-05" db="EMBL/GenBank/DDBJ databases">
        <title>Complete genome of Marinobacter psychrophilus strain 20041T isolated from sea-ice of the Canadian Basin.</title>
        <authorList>
            <person name="Song L."/>
            <person name="Ren L."/>
            <person name="Yu Y."/>
            <person name="Wang X."/>
        </authorList>
    </citation>
    <scope>NUCLEOTIDE SEQUENCE [LARGE SCALE GENOMIC DNA]</scope>
    <source>
        <strain evidence="2 3">20041</strain>
    </source>
</reference>
<name>A0A0H4I9L9_9GAMM</name>
<dbReference type="InterPro" id="IPR012899">
    <property type="entry name" value="LTXXQ"/>
</dbReference>
<keyword evidence="3" id="KW-1185">Reference proteome</keyword>
<evidence type="ECO:0008006" key="4">
    <source>
        <dbReference type="Google" id="ProtNLM"/>
    </source>
</evidence>